<reference evidence="1" key="2">
    <citation type="submission" date="2025-09" db="UniProtKB">
        <authorList>
            <consortium name="EnsemblPlants"/>
        </authorList>
    </citation>
    <scope>IDENTIFICATION</scope>
</reference>
<reference evidence="1" key="1">
    <citation type="submission" date="2021-05" db="EMBL/GenBank/DDBJ databases">
        <authorList>
            <person name="Scholz U."/>
            <person name="Mascher M."/>
            <person name="Fiebig A."/>
        </authorList>
    </citation>
    <scope>NUCLEOTIDE SEQUENCE [LARGE SCALE GENOMIC DNA]</scope>
</reference>
<evidence type="ECO:0000313" key="2">
    <source>
        <dbReference type="Proteomes" id="UP001732700"/>
    </source>
</evidence>
<evidence type="ECO:0000313" key="1">
    <source>
        <dbReference type="EnsemblPlants" id="AVESA.00010b.r2.4DG0791640.1.CDS"/>
    </source>
</evidence>
<protein>
    <submittedName>
        <fullName evidence="1">Uncharacterized protein</fullName>
    </submittedName>
</protein>
<dbReference type="Proteomes" id="UP001732700">
    <property type="component" value="Chromosome 4D"/>
</dbReference>
<accession>A0ACD5XHK7</accession>
<name>A0ACD5XHK7_AVESA</name>
<sequence>MDLATGAMGSLLLKLGELLKEEYELQTGAKEDVQYLERELRSMHIALRKVGDVPRDQLDEQVKLWVDDVRDLSYKMEDIVDTFLVRVEGSDPTVKPQSLKRLMKMMGELFTRAKTRHEIAGKIKDIKIRVQEVADRRDKYKVTDMVVNPAGATMVDPRLLALYKDHKELVGIDGALNKLTEMLSDGGGDVFKQLKTLSILGFGGLGKTTLAKAVYDELQAQFDCSVFVPVGRNPSVKKLLNDIIYGINKQMYSGLDERQLIDELQGLLKNKRYFIVIDDIWDTEIWEIIMCAFRHNNCASRIITTTRILEVATHTGEVYRLEPLSQDLSEELFNTRLFGGKRKGSYDELSEAYGKILRKCGGVPLAITTIASLLVGKPVEFWSKVYNSIGFGNEDSKDVDNTRKIILYSYYDLPCHLRTCLLYMSIYPEDHIIEKDSLIWKWVAEGFVHEEPDIGLYEIGERYFNELVNKSMIQPVERPPKDKDGIIIGCRIHDMVLDMIRMLAKEENFVTILDSNEQCTYSVRSNVRRLAIGDKNRLADMCLTQVRSFNALSGEVILPSLSLFQLLRVLALQGGTFPEHNTNKYLKTIGKLAHLRYLGLGNMVDIPELPAEIGYLRFLQTLDLGCEGLQELPQSVGQLSQLKCLRAYGMNLIMPDWIGNLTSLEELWVSQVHESSNFIDELGKLKELRKLRFAGSLWLLGASSTKAWAESLVKLQKIQVIDISLVMSVGYDGSTCSWEGYVRPRHVCVLHLSYRHPGLLAPITLSLLENLPRLSRLLKSEIFARFPELINLRLNMPRGEHHDIMGAQGAFSKLRVFKSATPGHSLEGERMPSLESLDFRIQLRDSSDGKDGDFDFGSLGNLPLLQNETVNFWYGS</sequence>
<dbReference type="EnsemblPlants" id="AVESA.00010b.r2.4DG0791640.1">
    <property type="protein sequence ID" value="AVESA.00010b.r2.4DG0791640.1.CDS"/>
    <property type="gene ID" value="AVESA.00010b.r2.4DG0791640"/>
</dbReference>
<organism evidence="1 2">
    <name type="scientific">Avena sativa</name>
    <name type="common">Oat</name>
    <dbReference type="NCBI Taxonomy" id="4498"/>
    <lineage>
        <taxon>Eukaryota</taxon>
        <taxon>Viridiplantae</taxon>
        <taxon>Streptophyta</taxon>
        <taxon>Embryophyta</taxon>
        <taxon>Tracheophyta</taxon>
        <taxon>Spermatophyta</taxon>
        <taxon>Magnoliopsida</taxon>
        <taxon>Liliopsida</taxon>
        <taxon>Poales</taxon>
        <taxon>Poaceae</taxon>
        <taxon>BOP clade</taxon>
        <taxon>Pooideae</taxon>
        <taxon>Poodae</taxon>
        <taxon>Poeae</taxon>
        <taxon>Poeae Chloroplast Group 1 (Aveneae type)</taxon>
        <taxon>Aveninae</taxon>
        <taxon>Avena</taxon>
    </lineage>
</organism>
<proteinExistence type="predicted"/>
<keyword evidence="2" id="KW-1185">Reference proteome</keyword>